<evidence type="ECO:0000313" key="2">
    <source>
        <dbReference type="EMBL" id="KOA41087.1"/>
    </source>
</evidence>
<protein>
    <submittedName>
        <fullName evidence="2">Uncharacterized protein</fullName>
    </submittedName>
</protein>
<accession>A0A0L7B0R3</accession>
<keyword evidence="1" id="KW-0472">Membrane</keyword>
<proteinExistence type="predicted"/>
<keyword evidence="1" id="KW-1133">Transmembrane helix</keyword>
<comment type="caution">
    <text evidence="2">The sequence shown here is derived from an EMBL/GenBank/DDBJ whole genome shotgun (WGS) entry which is preliminary data.</text>
</comment>
<name>A0A0L7B0R3_BIFBR</name>
<sequence>MMLVLQPHMSLVLLMWLELLLHLLAMIHGVRITNLPCAEATGIVVSGNDGTPLATRLGMTFPTGMLVFGMIALP</sequence>
<dbReference type="AlphaFoldDB" id="A0A0L7B0R3"/>
<feature type="transmembrane region" description="Helical" evidence="1">
    <location>
        <begin position="53"/>
        <end position="73"/>
    </location>
</feature>
<evidence type="ECO:0000313" key="3">
    <source>
        <dbReference type="Proteomes" id="UP000037193"/>
    </source>
</evidence>
<reference evidence="2 3" key="1">
    <citation type="journal article" date="2015" name="Int J Genomics">
        <title>Comparative Genomics Revealed Genetic Diversity and Species/Strain-Level Differences in Carbohydrate Metabolism of Three Probiotic Bifidobacterial Species.</title>
        <authorList>
            <person name="Odamaki T."/>
            <person name="Horigome A."/>
            <person name="Sugahara H."/>
            <person name="Hashikura N."/>
            <person name="Minami J."/>
            <person name="Xiao J.Z."/>
            <person name="Abe F."/>
        </authorList>
    </citation>
    <scope>NUCLEOTIDE SEQUENCE [LARGE SCALE GENOMIC DNA]</scope>
    <source>
        <strain evidence="2 3">MCC 1128</strain>
    </source>
</reference>
<evidence type="ECO:0000256" key="1">
    <source>
        <dbReference type="SAM" id="Phobius"/>
    </source>
</evidence>
<keyword evidence="1" id="KW-0812">Transmembrane</keyword>
<dbReference type="EMBL" id="AVQD01000008">
    <property type="protein sequence ID" value="KOA41087.1"/>
    <property type="molecule type" value="Genomic_DNA"/>
</dbReference>
<organism evidence="2 3">
    <name type="scientific">Bifidobacterium breve MCC 1128</name>
    <dbReference type="NCBI Taxonomy" id="1365965"/>
    <lineage>
        <taxon>Bacteria</taxon>
        <taxon>Bacillati</taxon>
        <taxon>Actinomycetota</taxon>
        <taxon>Actinomycetes</taxon>
        <taxon>Bifidobacteriales</taxon>
        <taxon>Bifidobacteriaceae</taxon>
        <taxon>Bifidobacterium</taxon>
    </lineage>
</organism>
<dbReference type="PATRIC" id="fig|1365965.3.peg.825"/>
<dbReference type="Proteomes" id="UP000037193">
    <property type="component" value="Unassembled WGS sequence"/>
</dbReference>
<gene>
    <name evidence="2" type="ORF">BBM1128_04055</name>
</gene>